<dbReference type="Proteomes" id="UP000814176">
    <property type="component" value="Unassembled WGS sequence"/>
</dbReference>
<comment type="caution">
    <text evidence="3">The sequence shown here is derived from an EMBL/GenBank/DDBJ whole genome shotgun (WGS) entry which is preliminary data.</text>
</comment>
<proteinExistence type="inferred from homology"/>
<name>A0ABQ8KEC7_9APHY</name>
<organism evidence="3 4">
    <name type="scientific">Rhodofomes roseus</name>
    <dbReference type="NCBI Taxonomy" id="34475"/>
    <lineage>
        <taxon>Eukaryota</taxon>
        <taxon>Fungi</taxon>
        <taxon>Dikarya</taxon>
        <taxon>Basidiomycota</taxon>
        <taxon>Agaricomycotina</taxon>
        <taxon>Agaricomycetes</taxon>
        <taxon>Polyporales</taxon>
        <taxon>Rhodofomes</taxon>
    </lineage>
</organism>
<gene>
    <name evidence="3" type="ORF">C8Q71DRAFT_760527</name>
</gene>
<feature type="region of interest" description="Disordered" evidence="2">
    <location>
        <begin position="348"/>
        <end position="372"/>
    </location>
</feature>
<accession>A0ABQ8KEC7</accession>
<dbReference type="PANTHER" id="PTHR14024">
    <property type="entry name" value="PERILIPIN"/>
    <property type="match status" value="1"/>
</dbReference>
<evidence type="ECO:0000256" key="2">
    <source>
        <dbReference type="SAM" id="MobiDB-lite"/>
    </source>
</evidence>
<dbReference type="InterPro" id="IPR004279">
    <property type="entry name" value="Perilipin"/>
</dbReference>
<protein>
    <recommendedName>
        <fullName evidence="5">Lipid droplet-associated perilipin protein</fullName>
    </recommendedName>
</protein>
<dbReference type="PANTHER" id="PTHR14024:SF49">
    <property type="entry name" value="LIPID STORAGE DROPLETS SURFACE-BINDING PROTEIN 1"/>
    <property type="match status" value="1"/>
</dbReference>
<evidence type="ECO:0000313" key="3">
    <source>
        <dbReference type="EMBL" id="KAH9836092.1"/>
    </source>
</evidence>
<dbReference type="EMBL" id="JADCUA010000011">
    <property type="protein sequence ID" value="KAH9836092.1"/>
    <property type="molecule type" value="Genomic_DNA"/>
</dbReference>
<reference evidence="3 4" key="1">
    <citation type="journal article" date="2021" name="Environ. Microbiol.">
        <title>Gene family expansions and transcriptome signatures uncover fungal adaptations to wood decay.</title>
        <authorList>
            <person name="Hage H."/>
            <person name="Miyauchi S."/>
            <person name="Viragh M."/>
            <person name="Drula E."/>
            <person name="Min B."/>
            <person name="Chaduli D."/>
            <person name="Navarro D."/>
            <person name="Favel A."/>
            <person name="Norest M."/>
            <person name="Lesage-Meessen L."/>
            <person name="Balint B."/>
            <person name="Merenyi Z."/>
            <person name="de Eugenio L."/>
            <person name="Morin E."/>
            <person name="Martinez A.T."/>
            <person name="Baldrian P."/>
            <person name="Stursova M."/>
            <person name="Martinez M.J."/>
            <person name="Novotny C."/>
            <person name="Magnuson J.K."/>
            <person name="Spatafora J.W."/>
            <person name="Maurice S."/>
            <person name="Pangilinan J."/>
            <person name="Andreopoulos W."/>
            <person name="LaButti K."/>
            <person name="Hundley H."/>
            <person name="Na H."/>
            <person name="Kuo A."/>
            <person name="Barry K."/>
            <person name="Lipzen A."/>
            <person name="Henrissat B."/>
            <person name="Riley R."/>
            <person name="Ahrendt S."/>
            <person name="Nagy L.G."/>
            <person name="Grigoriev I.V."/>
            <person name="Martin F."/>
            <person name="Rosso M.N."/>
        </authorList>
    </citation>
    <scope>NUCLEOTIDE SEQUENCE [LARGE SCALE GENOMIC DNA]</scope>
    <source>
        <strain evidence="3 4">CIRM-BRFM 1785</strain>
    </source>
</reference>
<evidence type="ECO:0008006" key="5">
    <source>
        <dbReference type="Google" id="ProtNLM"/>
    </source>
</evidence>
<sequence>MATQTTQETTRTPELTIISRVASIPLVSSSLSTLHDTLTNNTYTCQPYTTATTLSRSALGYAEPLQHRFAPLLVRADEYANLGLDAVESRYPYPFKTTPEDIVRDLKARSDNAKDLANKTIEARVKSPVANVAGGIDQRFAPIVDYFQVAVHKIYPSANGTAEPASPETRYQYQRAYALSRELSDQLRTYSTEQLNQLKTHNALVKRASETAHDLSTLASTGYGTAQTKVHALSDTMLTELHQVRATTAALPAHAQAAFSDISQQLSSTIADLTVILKSEEPVHAKVTRVKETVQGRVQPILAAATARVQEMLSVVRARVGEKTEQGKTVVGEGIALGEGAVVEVVEGAKPSEEEAAPVTVANGNGNGNGHA</sequence>
<dbReference type="GeneID" id="72004566"/>
<keyword evidence="4" id="KW-1185">Reference proteome</keyword>
<dbReference type="Pfam" id="PF03036">
    <property type="entry name" value="Perilipin"/>
    <property type="match status" value="1"/>
</dbReference>
<evidence type="ECO:0000256" key="1">
    <source>
        <dbReference type="ARBA" id="ARBA00006311"/>
    </source>
</evidence>
<comment type="similarity">
    <text evidence="1">Belongs to the perilipin family.</text>
</comment>
<evidence type="ECO:0000313" key="4">
    <source>
        <dbReference type="Proteomes" id="UP000814176"/>
    </source>
</evidence>
<dbReference type="RefSeq" id="XP_047778377.1">
    <property type="nucleotide sequence ID" value="XM_047923834.1"/>
</dbReference>